<keyword evidence="1" id="KW-0472">Membrane</keyword>
<keyword evidence="1" id="KW-1133">Transmembrane helix</keyword>
<name>A0A3E3DW95_9FIRM</name>
<comment type="caution">
    <text evidence="2">The sequence shown here is derived from an EMBL/GenBank/DDBJ whole genome shotgun (WGS) entry which is preliminary data.</text>
</comment>
<dbReference type="AlphaFoldDB" id="A0A3E3DW95"/>
<feature type="transmembrane region" description="Helical" evidence="1">
    <location>
        <begin position="196"/>
        <end position="213"/>
    </location>
</feature>
<reference evidence="2 3" key="1">
    <citation type="submission" date="2018-08" db="EMBL/GenBank/DDBJ databases">
        <title>A genome reference for cultivated species of the human gut microbiota.</title>
        <authorList>
            <person name="Zou Y."/>
            <person name="Xue W."/>
            <person name="Luo G."/>
        </authorList>
    </citation>
    <scope>NUCLEOTIDE SEQUENCE [LARGE SCALE GENOMIC DNA]</scope>
    <source>
        <strain evidence="2 3">AM25-6</strain>
    </source>
</reference>
<feature type="transmembrane region" description="Helical" evidence="1">
    <location>
        <begin position="45"/>
        <end position="65"/>
    </location>
</feature>
<feature type="transmembrane region" description="Helical" evidence="1">
    <location>
        <begin position="22"/>
        <end position="39"/>
    </location>
</feature>
<protein>
    <submittedName>
        <fullName evidence="2">Uncharacterized protein</fullName>
    </submittedName>
</protein>
<evidence type="ECO:0000313" key="2">
    <source>
        <dbReference type="EMBL" id="RGD73530.1"/>
    </source>
</evidence>
<keyword evidence="1" id="KW-0812">Transmembrane</keyword>
<organism evidence="2 3">
    <name type="scientific">Anaerofustis stercorihominis</name>
    <dbReference type="NCBI Taxonomy" id="214853"/>
    <lineage>
        <taxon>Bacteria</taxon>
        <taxon>Bacillati</taxon>
        <taxon>Bacillota</taxon>
        <taxon>Clostridia</taxon>
        <taxon>Eubacteriales</taxon>
        <taxon>Eubacteriaceae</taxon>
        <taxon>Anaerofustis</taxon>
    </lineage>
</organism>
<proteinExistence type="predicted"/>
<evidence type="ECO:0000313" key="3">
    <source>
        <dbReference type="Proteomes" id="UP000261212"/>
    </source>
</evidence>
<accession>A0A3E3DW95</accession>
<gene>
    <name evidence="2" type="ORF">DW687_09225</name>
</gene>
<dbReference type="EMBL" id="QUSM01000005">
    <property type="protein sequence ID" value="RGD73530.1"/>
    <property type="molecule type" value="Genomic_DNA"/>
</dbReference>
<dbReference type="Proteomes" id="UP000261212">
    <property type="component" value="Unassembled WGS sequence"/>
</dbReference>
<dbReference type="RefSeq" id="WP_117532539.1">
    <property type="nucleotide sequence ID" value="NZ_QUSM01000005.1"/>
</dbReference>
<evidence type="ECO:0000256" key="1">
    <source>
        <dbReference type="SAM" id="Phobius"/>
    </source>
</evidence>
<sequence>MYYFDKDFYLINLNFKNLNLKLIKNIFVFIILILISIFFKSYIFLPLILIPIALDLILFLINLGISDDLYKKVMKKKSERLNKIKDSEKNDNYYLNEIIIKYELKQISINKAIAELNKLNECEEVSFAKVKFKIINAYEHNLELNNKEKDHYIKIITDYTPKSQINSFEKYRMLMLLGEYETLLSMFEKDKTKSSISNLGFIFYKYIILYLIYDKYNDTKKDLIYQKIKNFFFISKFKIYFDNAVSTYNSSGL</sequence>